<keyword evidence="4 5" id="KW-0472">Membrane</keyword>
<comment type="caution">
    <text evidence="6">The sequence shown here is derived from an EMBL/GenBank/DDBJ whole genome shotgun (WGS) entry which is preliminary data.</text>
</comment>
<feature type="transmembrane region" description="Helical" evidence="5">
    <location>
        <begin position="87"/>
        <end position="110"/>
    </location>
</feature>
<evidence type="ECO:0000256" key="3">
    <source>
        <dbReference type="ARBA" id="ARBA00022989"/>
    </source>
</evidence>
<proteinExistence type="predicted"/>
<organism evidence="6 7">
    <name type="scientific">Apatococcus fuscideae</name>
    <dbReference type="NCBI Taxonomy" id="2026836"/>
    <lineage>
        <taxon>Eukaryota</taxon>
        <taxon>Viridiplantae</taxon>
        <taxon>Chlorophyta</taxon>
        <taxon>core chlorophytes</taxon>
        <taxon>Trebouxiophyceae</taxon>
        <taxon>Chlorellales</taxon>
        <taxon>Chlorellaceae</taxon>
        <taxon>Apatococcus</taxon>
    </lineage>
</organism>
<dbReference type="Proteomes" id="UP001485043">
    <property type="component" value="Unassembled WGS sequence"/>
</dbReference>
<evidence type="ECO:0000256" key="2">
    <source>
        <dbReference type="ARBA" id="ARBA00022692"/>
    </source>
</evidence>
<reference evidence="6 7" key="1">
    <citation type="journal article" date="2024" name="Nat. Commun.">
        <title>Phylogenomics reveals the evolutionary origins of lichenization in chlorophyte algae.</title>
        <authorList>
            <person name="Puginier C."/>
            <person name="Libourel C."/>
            <person name="Otte J."/>
            <person name="Skaloud P."/>
            <person name="Haon M."/>
            <person name="Grisel S."/>
            <person name="Petersen M."/>
            <person name="Berrin J.G."/>
            <person name="Delaux P.M."/>
            <person name="Dal Grande F."/>
            <person name="Keller J."/>
        </authorList>
    </citation>
    <scope>NUCLEOTIDE SEQUENCE [LARGE SCALE GENOMIC DNA]</scope>
    <source>
        <strain evidence="6 7">SAG 2523</strain>
    </source>
</reference>
<accession>A0AAW1SNP4</accession>
<keyword evidence="7" id="KW-1185">Reference proteome</keyword>
<dbReference type="PANTHER" id="PTHR11132">
    <property type="entry name" value="SOLUTE CARRIER FAMILY 35"/>
    <property type="match status" value="1"/>
</dbReference>
<evidence type="ECO:0000256" key="4">
    <source>
        <dbReference type="ARBA" id="ARBA00023136"/>
    </source>
</evidence>
<evidence type="ECO:0000256" key="5">
    <source>
        <dbReference type="SAM" id="Phobius"/>
    </source>
</evidence>
<keyword evidence="3 5" id="KW-1133">Transmembrane helix</keyword>
<evidence type="ECO:0000313" key="7">
    <source>
        <dbReference type="Proteomes" id="UP001485043"/>
    </source>
</evidence>
<evidence type="ECO:0000313" key="6">
    <source>
        <dbReference type="EMBL" id="KAK9848406.1"/>
    </source>
</evidence>
<evidence type="ECO:0008006" key="8">
    <source>
        <dbReference type="Google" id="ProtNLM"/>
    </source>
</evidence>
<dbReference type="GO" id="GO:0016020">
    <property type="term" value="C:membrane"/>
    <property type="evidence" value="ECO:0007669"/>
    <property type="project" value="UniProtKB-SubCell"/>
</dbReference>
<name>A0AAW1SNP4_9CHLO</name>
<protein>
    <recommendedName>
        <fullName evidence="8">Sugar phosphate transporter domain-containing protein</fullName>
    </recommendedName>
</protein>
<dbReference type="AlphaFoldDB" id="A0AAW1SNP4"/>
<feature type="transmembrane region" description="Helical" evidence="5">
    <location>
        <begin position="54"/>
        <end position="75"/>
    </location>
</feature>
<comment type="subcellular location">
    <subcellularLocation>
        <location evidence="1">Membrane</location>
        <topology evidence="1">Multi-pass membrane protein</topology>
    </subcellularLocation>
</comment>
<keyword evidence="2 5" id="KW-0812">Transmembrane</keyword>
<feature type="transmembrane region" description="Helical" evidence="5">
    <location>
        <begin position="119"/>
        <end position="135"/>
    </location>
</feature>
<dbReference type="EMBL" id="JALJOV010001400">
    <property type="protein sequence ID" value="KAK9848406.1"/>
    <property type="molecule type" value="Genomic_DNA"/>
</dbReference>
<sequence>MLVSSAVILLNKQILVEDGFTYPLTLSALGQFASAIAGLLAAKLGWMQLGPAPSLRFFLTRLMPVVACAAGSLYLGNLTYLSLSVAFIQILKVLTPALTLFVTLCFGVLLGDRLAPEQMLGYAVSVAGFGLYTYAKQQTYDLRRSPKKAQ</sequence>
<gene>
    <name evidence="6" type="ORF">WJX84_008641</name>
</gene>
<feature type="transmembrane region" description="Helical" evidence="5">
    <location>
        <begin position="20"/>
        <end position="42"/>
    </location>
</feature>
<evidence type="ECO:0000256" key="1">
    <source>
        <dbReference type="ARBA" id="ARBA00004141"/>
    </source>
</evidence>
<dbReference type="InterPro" id="IPR050186">
    <property type="entry name" value="TPT_transporter"/>
</dbReference>